<dbReference type="InterPro" id="IPR036034">
    <property type="entry name" value="PDZ_sf"/>
</dbReference>
<dbReference type="SUPFAM" id="SSF50156">
    <property type="entry name" value="PDZ domain-like"/>
    <property type="match status" value="1"/>
</dbReference>
<dbReference type="SUPFAM" id="SSF49599">
    <property type="entry name" value="TRAF domain-like"/>
    <property type="match status" value="1"/>
</dbReference>
<feature type="zinc finger region" description="TRAF-type" evidence="4">
    <location>
        <begin position="6"/>
        <end position="47"/>
    </location>
</feature>
<dbReference type="PROSITE" id="PS50145">
    <property type="entry name" value="ZF_TRAF"/>
    <property type="match status" value="1"/>
</dbReference>
<dbReference type="InterPro" id="IPR013083">
    <property type="entry name" value="Znf_RING/FYVE/PHD"/>
</dbReference>
<dbReference type="EMBL" id="CAAALY010247184">
    <property type="protein sequence ID" value="VEL34199.1"/>
    <property type="molecule type" value="Genomic_DNA"/>
</dbReference>
<accession>A0A3S5FFV6</accession>
<evidence type="ECO:0008006" key="10">
    <source>
        <dbReference type="Google" id="ProtNLM"/>
    </source>
</evidence>
<keyword evidence="9" id="KW-1185">Reference proteome</keyword>
<evidence type="ECO:0000313" key="9">
    <source>
        <dbReference type="Proteomes" id="UP000784294"/>
    </source>
</evidence>
<proteinExistence type="predicted"/>
<evidence type="ECO:0000256" key="4">
    <source>
        <dbReference type="PROSITE-ProRule" id="PRU00207"/>
    </source>
</evidence>
<evidence type="ECO:0000256" key="3">
    <source>
        <dbReference type="ARBA" id="ARBA00022833"/>
    </source>
</evidence>
<gene>
    <name evidence="8" type="ORF">PXEA_LOCUS27639</name>
</gene>
<dbReference type="InterPro" id="IPR001293">
    <property type="entry name" value="Znf_TRAF"/>
</dbReference>
<keyword evidence="2 4" id="KW-0863">Zinc-finger</keyword>
<comment type="caution">
    <text evidence="8">The sequence shown here is derived from an EMBL/GenBank/DDBJ whole genome shotgun (WGS) entry which is preliminary data.</text>
</comment>
<feature type="domain" description="PDZ" evidence="6">
    <location>
        <begin position="118"/>
        <end position="172"/>
    </location>
</feature>
<organism evidence="8 9">
    <name type="scientific">Protopolystoma xenopodis</name>
    <dbReference type="NCBI Taxonomy" id="117903"/>
    <lineage>
        <taxon>Eukaryota</taxon>
        <taxon>Metazoa</taxon>
        <taxon>Spiralia</taxon>
        <taxon>Lophotrochozoa</taxon>
        <taxon>Platyhelminthes</taxon>
        <taxon>Monogenea</taxon>
        <taxon>Polyopisthocotylea</taxon>
        <taxon>Polystomatidea</taxon>
        <taxon>Polystomatidae</taxon>
        <taxon>Protopolystoma</taxon>
    </lineage>
</organism>
<evidence type="ECO:0000256" key="2">
    <source>
        <dbReference type="ARBA" id="ARBA00022771"/>
    </source>
</evidence>
<reference evidence="8" key="1">
    <citation type="submission" date="2018-11" db="EMBL/GenBank/DDBJ databases">
        <authorList>
            <consortium name="Pathogen Informatics"/>
        </authorList>
    </citation>
    <scope>NUCLEOTIDE SEQUENCE</scope>
</reference>
<sequence length="181" mass="20070">MDKLMVICPNADYCEALVPRFKLSDHLNLECRGAIQPCRYANWLGCRFIGPLAAHTAHLNTHLGRIEHLPSLSPETSDDTSGEDELGTNRPAQLHPPSVPRNLDPFDDGVIFEGVPSRLTIKRRPRYMDLGFTFVGGLDTPLVCLIIQEIYQDGLVAKDGRLRPGDQILEVSLLLLTLNAS</sequence>
<feature type="compositionally biased region" description="Acidic residues" evidence="5">
    <location>
        <begin position="76"/>
        <end position="86"/>
    </location>
</feature>
<dbReference type="PROSITE" id="PS50106">
    <property type="entry name" value="PDZ"/>
    <property type="match status" value="1"/>
</dbReference>
<dbReference type="Gene3D" id="2.30.42.10">
    <property type="match status" value="1"/>
</dbReference>
<evidence type="ECO:0000259" key="7">
    <source>
        <dbReference type="PROSITE" id="PS50145"/>
    </source>
</evidence>
<keyword evidence="1 4" id="KW-0479">Metal-binding</keyword>
<dbReference type="Gene3D" id="3.30.40.10">
    <property type="entry name" value="Zinc/RING finger domain, C3HC4 (zinc finger)"/>
    <property type="match status" value="1"/>
</dbReference>
<evidence type="ECO:0000256" key="1">
    <source>
        <dbReference type="ARBA" id="ARBA00022723"/>
    </source>
</evidence>
<protein>
    <recommendedName>
        <fullName evidence="10">PDZ domain-containing protein</fullName>
    </recommendedName>
</protein>
<feature type="region of interest" description="Disordered" evidence="5">
    <location>
        <begin position="69"/>
        <end position="98"/>
    </location>
</feature>
<dbReference type="InterPro" id="IPR001478">
    <property type="entry name" value="PDZ"/>
</dbReference>
<name>A0A3S5FFV6_9PLAT</name>
<feature type="domain" description="TRAF-type" evidence="7">
    <location>
        <begin position="6"/>
        <end position="47"/>
    </location>
</feature>
<evidence type="ECO:0000256" key="5">
    <source>
        <dbReference type="SAM" id="MobiDB-lite"/>
    </source>
</evidence>
<dbReference type="AlphaFoldDB" id="A0A3S5FFV6"/>
<dbReference type="Proteomes" id="UP000784294">
    <property type="component" value="Unassembled WGS sequence"/>
</dbReference>
<dbReference type="OrthoDB" id="438726at2759"/>
<evidence type="ECO:0000259" key="6">
    <source>
        <dbReference type="PROSITE" id="PS50106"/>
    </source>
</evidence>
<dbReference type="GO" id="GO:0008270">
    <property type="term" value="F:zinc ion binding"/>
    <property type="evidence" value="ECO:0007669"/>
    <property type="project" value="UniProtKB-KW"/>
</dbReference>
<keyword evidence="3 4" id="KW-0862">Zinc</keyword>
<evidence type="ECO:0000313" key="8">
    <source>
        <dbReference type="EMBL" id="VEL34199.1"/>
    </source>
</evidence>